<dbReference type="GO" id="GO:0005886">
    <property type="term" value="C:plasma membrane"/>
    <property type="evidence" value="ECO:0007669"/>
    <property type="project" value="TreeGrafter"/>
</dbReference>
<keyword evidence="3" id="KW-0472">Membrane</keyword>
<sequence>MAHDNLNPWLRSALLMVLGSGLLLILGGYLIYKDIENRHRHQAERELLLVNQLQLQNLRTWRKSRLTDAQTLMGDVPFSRIVAQWHQADAAGLPAEPALRALIQSRLRLLREQAGYDAVYLVGADGELLLTPTGIIPGNLPAAEADALRRAWDQAQPMTVEPRRDLTFAFPFFSLLAPVYFDDEPIAAVWMVMDVRASLYPLLEKWPSVSQTAESALVVDEGGRARVLTPLRGLPDAAPSLLIAPDRPDDPMLQAIQGMRGLFYAHDYRGQPVIAMASSVTGSPWYLVSKVDAQEALTSRWDELWRIAAPVMAGLLCVWLVLAYMQHKAWRRERELKHLLELQVRQDPLTGVANRLALDERLREDWHRAVRHGAPLSVLMIDVDNFKRYNDHYGHVTGDQCLRRVAEVISTVASRATDLVARYGGEEFVVLLPDTPAERARSLAQAICTAVYETAQEHPYSTHEQRVTVSIGVADLTHDPASDRHFELVRKNLLERADAALYAAKSAGKNRVKWDEMVGGTGFEPVTPAV</sequence>
<dbReference type="GO" id="GO:0043709">
    <property type="term" value="P:cell adhesion involved in single-species biofilm formation"/>
    <property type="evidence" value="ECO:0007669"/>
    <property type="project" value="TreeGrafter"/>
</dbReference>
<evidence type="ECO:0000313" key="6">
    <source>
        <dbReference type="EMBL" id="XDJ47181.1"/>
    </source>
</evidence>
<dbReference type="RefSeq" id="WP_368639713.1">
    <property type="nucleotide sequence ID" value="NZ_CP158252.1"/>
</dbReference>
<keyword evidence="5" id="KW-0808">Transferase</keyword>
<dbReference type="CDD" id="cd01949">
    <property type="entry name" value="GGDEF"/>
    <property type="match status" value="1"/>
</dbReference>
<dbReference type="SUPFAM" id="SSF55073">
    <property type="entry name" value="Nucleotide cyclase"/>
    <property type="match status" value="1"/>
</dbReference>
<keyword evidence="3" id="KW-0812">Transmembrane</keyword>
<evidence type="ECO:0000256" key="1">
    <source>
        <dbReference type="ARBA" id="ARBA00012528"/>
    </source>
</evidence>
<dbReference type="AlphaFoldDB" id="A0AB39CIX8"/>
<feature type="transmembrane region" description="Helical" evidence="3">
    <location>
        <begin position="307"/>
        <end position="325"/>
    </location>
</feature>
<dbReference type="InterPro" id="IPR043128">
    <property type="entry name" value="Rev_trsase/Diguanyl_cyclase"/>
</dbReference>
<dbReference type="SMART" id="SM00267">
    <property type="entry name" value="GGDEF"/>
    <property type="match status" value="1"/>
</dbReference>
<dbReference type="PANTHER" id="PTHR45138">
    <property type="entry name" value="REGULATORY COMPONENTS OF SENSORY TRANSDUCTION SYSTEM"/>
    <property type="match status" value="1"/>
</dbReference>
<reference evidence="5" key="1">
    <citation type="submission" date="2024-05" db="EMBL/GenBank/DDBJ databases">
        <authorList>
            <person name="Luo Y.-C."/>
            <person name="Nicholds J."/>
            <person name="Mortimer T."/>
            <person name="Maboni G."/>
        </authorList>
    </citation>
    <scope>NUCLEOTIDE SEQUENCE</scope>
    <source>
        <strain evidence="6">151836</strain>
        <strain evidence="5">153920</strain>
    </source>
</reference>
<evidence type="ECO:0000259" key="4">
    <source>
        <dbReference type="PROSITE" id="PS50887"/>
    </source>
</evidence>
<dbReference type="InterPro" id="IPR029787">
    <property type="entry name" value="Nucleotide_cyclase"/>
</dbReference>
<dbReference type="Gene3D" id="3.30.70.270">
    <property type="match status" value="1"/>
</dbReference>
<dbReference type="Pfam" id="PF00990">
    <property type="entry name" value="GGDEF"/>
    <property type="match status" value="1"/>
</dbReference>
<name>A0AB39CIX8_9BURK</name>
<keyword evidence="5" id="KW-0548">Nucleotidyltransferase</keyword>
<dbReference type="PANTHER" id="PTHR45138:SF9">
    <property type="entry name" value="DIGUANYLATE CYCLASE DGCM-RELATED"/>
    <property type="match status" value="1"/>
</dbReference>
<evidence type="ECO:0000313" key="5">
    <source>
        <dbReference type="EMBL" id="XDJ42087.1"/>
    </source>
</evidence>
<dbReference type="GO" id="GO:0052621">
    <property type="term" value="F:diguanylate cyclase activity"/>
    <property type="evidence" value="ECO:0007669"/>
    <property type="project" value="UniProtKB-EC"/>
</dbReference>
<dbReference type="FunFam" id="3.30.70.270:FF:000001">
    <property type="entry name" value="Diguanylate cyclase domain protein"/>
    <property type="match status" value="1"/>
</dbReference>
<proteinExistence type="predicted"/>
<dbReference type="InterPro" id="IPR050469">
    <property type="entry name" value="Diguanylate_Cyclase"/>
</dbReference>
<dbReference type="InterPro" id="IPR000160">
    <property type="entry name" value="GGDEF_dom"/>
</dbReference>
<dbReference type="NCBIfam" id="TIGR00254">
    <property type="entry name" value="GGDEF"/>
    <property type="match status" value="1"/>
</dbReference>
<gene>
    <name evidence="5" type="ORF">ABRY99_00465</name>
    <name evidence="6" type="ORF">ABRZ04_12890</name>
</gene>
<keyword evidence="3" id="KW-1133">Transmembrane helix</keyword>
<dbReference type="GO" id="GO:1902201">
    <property type="term" value="P:negative regulation of bacterial-type flagellum-dependent cell motility"/>
    <property type="evidence" value="ECO:0007669"/>
    <property type="project" value="TreeGrafter"/>
</dbReference>
<dbReference type="PROSITE" id="PS50887">
    <property type="entry name" value="GGDEF"/>
    <property type="match status" value="1"/>
</dbReference>
<dbReference type="EMBL" id="CP158254">
    <property type="protein sequence ID" value="XDJ47181.1"/>
    <property type="molecule type" value="Genomic_DNA"/>
</dbReference>
<evidence type="ECO:0000256" key="3">
    <source>
        <dbReference type="SAM" id="Phobius"/>
    </source>
</evidence>
<comment type="catalytic activity">
    <reaction evidence="2">
        <text>2 GTP = 3',3'-c-di-GMP + 2 diphosphate</text>
        <dbReference type="Rhea" id="RHEA:24898"/>
        <dbReference type="ChEBI" id="CHEBI:33019"/>
        <dbReference type="ChEBI" id="CHEBI:37565"/>
        <dbReference type="ChEBI" id="CHEBI:58805"/>
        <dbReference type="EC" id="2.7.7.65"/>
    </reaction>
</comment>
<protein>
    <recommendedName>
        <fullName evidence="1">diguanylate cyclase</fullName>
        <ecNumber evidence="1">2.7.7.65</ecNumber>
    </recommendedName>
</protein>
<evidence type="ECO:0000256" key="2">
    <source>
        <dbReference type="ARBA" id="ARBA00034247"/>
    </source>
</evidence>
<feature type="domain" description="GGDEF" evidence="4">
    <location>
        <begin position="374"/>
        <end position="517"/>
    </location>
</feature>
<dbReference type="EC" id="2.7.7.65" evidence="1"/>
<organism evidence="5">
    <name type="scientific">Castellaniella ginsengisoli</name>
    <dbReference type="NCBI Taxonomy" id="546114"/>
    <lineage>
        <taxon>Bacteria</taxon>
        <taxon>Pseudomonadati</taxon>
        <taxon>Pseudomonadota</taxon>
        <taxon>Betaproteobacteria</taxon>
        <taxon>Burkholderiales</taxon>
        <taxon>Alcaligenaceae</taxon>
        <taxon>Castellaniella</taxon>
    </lineage>
</organism>
<dbReference type="EMBL" id="CP158252">
    <property type="protein sequence ID" value="XDJ42087.1"/>
    <property type="molecule type" value="Genomic_DNA"/>
</dbReference>
<accession>A0AB39CIX8</accession>
<feature type="transmembrane region" description="Helical" evidence="3">
    <location>
        <begin position="12"/>
        <end position="32"/>
    </location>
</feature>